<protein>
    <submittedName>
        <fullName evidence="2">Uncharacterized protein</fullName>
    </submittedName>
</protein>
<evidence type="ECO:0000313" key="2">
    <source>
        <dbReference type="EMBL" id="PMD23384.1"/>
    </source>
</evidence>
<dbReference type="Proteomes" id="UP000235672">
    <property type="component" value="Unassembled WGS sequence"/>
</dbReference>
<dbReference type="InterPro" id="IPR022190">
    <property type="entry name" value="DUF3716"/>
</dbReference>
<dbReference type="STRING" id="1745343.A0A2J6QAS8"/>
<feature type="compositionally biased region" description="Basic and acidic residues" evidence="1">
    <location>
        <begin position="99"/>
        <end position="118"/>
    </location>
</feature>
<name>A0A2J6QAS8_9HELO</name>
<dbReference type="Pfam" id="PF12511">
    <property type="entry name" value="DUF3716"/>
    <property type="match status" value="1"/>
</dbReference>
<feature type="region of interest" description="Disordered" evidence="1">
    <location>
        <begin position="187"/>
        <end position="239"/>
    </location>
</feature>
<sequence>MPPTLEEDDYHDHITAVKSEYHWSRPSSPESMSNDIGLEPQVVASLLAQINTPRQLESPEPLDEDVSTPNPPPDHPDSQFGQGPSRLPRQRHRPNVTTMEERLMMMPEKRPLPWRDGVEPGAENETGGESRRKQIRFGCLLATRGDIQEVPCNSCANGRGKFKVCVALDGYFKGACASCQLSGRPNRCSIKKNDGDEALNSPGGEGSTITHSQPQIPTEGPQAKRRRVTDPIPEWESARPQWEQELGDSQARQHMNETVQRPWTTVNSPATMPIPTSQPMNDLNSLGTLPSRTIEQRNSMGWATVNQPTSLPGLQKYERASSTAGSFRNLEQVRREDTVINEEGSVPLIDTLPKSKQRQVYGLVSGLQGGILTLQRELDSLKRALGIDDAED</sequence>
<organism evidence="2 3">
    <name type="scientific">Hyaloscypha hepaticicola</name>
    <dbReference type="NCBI Taxonomy" id="2082293"/>
    <lineage>
        <taxon>Eukaryota</taxon>
        <taxon>Fungi</taxon>
        <taxon>Dikarya</taxon>
        <taxon>Ascomycota</taxon>
        <taxon>Pezizomycotina</taxon>
        <taxon>Leotiomycetes</taxon>
        <taxon>Helotiales</taxon>
        <taxon>Hyaloscyphaceae</taxon>
        <taxon>Hyaloscypha</taxon>
    </lineage>
</organism>
<keyword evidence="3" id="KW-1185">Reference proteome</keyword>
<evidence type="ECO:0000256" key="1">
    <source>
        <dbReference type="SAM" id="MobiDB-lite"/>
    </source>
</evidence>
<proteinExistence type="predicted"/>
<dbReference type="EMBL" id="KZ613475">
    <property type="protein sequence ID" value="PMD23384.1"/>
    <property type="molecule type" value="Genomic_DNA"/>
</dbReference>
<accession>A0A2J6QAS8</accession>
<feature type="region of interest" description="Disordered" evidence="1">
    <location>
        <begin position="47"/>
        <end position="131"/>
    </location>
</feature>
<reference evidence="2 3" key="1">
    <citation type="submission" date="2016-05" db="EMBL/GenBank/DDBJ databases">
        <title>A degradative enzymes factory behind the ericoid mycorrhizal symbiosis.</title>
        <authorList>
            <consortium name="DOE Joint Genome Institute"/>
            <person name="Martino E."/>
            <person name="Morin E."/>
            <person name="Grelet G."/>
            <person name="Kuo A."/>
            <person name="Kohler A."/>
            <person name="Daghino S."/>
            <person name="Barry K."/>
            <person name="Choi C."/>
            <person name="Cichocki N."/>
            <person name="Clum A."/>
            <person name="Copeland A."/>
            <person name="Hainaut M."/>
            <person name="Haridas S."/>
            <person name="Labutti K."/>
            <person name="Lindquist E."/>
            <person name="Lipzen A."/>
            <person name="Khouja H.-R."/>
            <person name="Murat C."/>
            <person name="Ohm R."/>
            <person name="Olson A."/>
            <person name="Spatafora J."/>
            <person name="Veneault-Fourrey C."/>
            <person name="Henrissat B."/>
            <person name="Grigoriev I."/>
            <person name="Martin F."/>
            <person name="Perotto S."/>
        </authorList>
    </citation>
    <scope>NUCLEOTIDE SEQUENCE [LARGE SCALE GENOMIC DNA]</scope>
    <source>
        <strain evidence="2 3">UAMH 7357</strain>
    </source>
</reference>
<dbReference type="OrthoDB" id="3589576at2759"/>
<gene>
    <name evidence="2" type="ORF">NA56DRAFT_70073</name>
</gene>
<evidence type="ECO:0000313" key="3">
    <source>
        <dbReference type="Proteomes" id="UP000235672"/>
    </source>
</evidence>
<feature type="compositionally biased region" description="Polar residues" evidence="1">
    <location>
        <begin position="207"/>
        <end position="216"/>
    </location>
</feature>
<dbReference type="AlphaFoldDB" id="A0A2J6QAS8"/>